<feature type="compositionally biased region" description="Polar residues" evidence="1">
    <location>
        <begin position="1"/>
        <end position="10"/>
    </location>
</feature>
<feature type="region of interest" description="Disordered" evidence="1">
    <location>
        <begin position="1"/>
        <end position="47"/>
    </location>
</feature>
<evidence type="ECO:0000256" key="1">
    <source>
        <dbReference type="SAM" id="MobiDB-lite"/>
    </source>
</evidence>
<sequence>KQNQLRSSSLKTEEGQKTYKRQRILGADPQSHRKNIAERNVQKKLGL</sequence>
<dbReference type="EMBL" id="JAFHDT010000013">
    <property type="protein sequence ID" value="KAI7802017.1"/>
    <property type="molecule type" value="Genomic_DNA"/>
</dbReference>
<proteinExistence type="predicted"/>
<feature type="non-terminal residue" evidence="2">
    <location>
        <position position="47"/>
    </location>
</feature>
<organism evidence="2 3">
    <name type="scientific">Triplophysa rosa</name>
    <name type="common">Cave loach</name>
    <dbReference type="NCBI Taxonomy" id="992332"/>
    <lineage>
        <taxon>Eukaryota</taxon>
        <taxon>Metazoa</taxon>
        <taxon>Chordata</taxon>
        <taxon>Craniata</taxon>
        <taxon>Vertebrata</taxon>
        <taxon>Euteleostomi</taxon>
        <taxon>Actinopterygii</taxon>
        <taxon>Neopterygii</taxon>
        <taxon>Teleostei</taxon>
        <taxon>Ostariophysi</taxon>
        <taxon>Cypriniformes</taxon>
        <taxon>Nemacheilidae</taxon>
        <taxon>Triplophysa</taxon>
    </lineage>
</organism>
<protein>
    <submittedName>
        <fullName evidence="2">Uncharacterized protein</fullName>
    </submittedName>
</protein>
<accession>A0A9W7TRA1</accession>
<evidence type="ECO:0000313" key="2">
    <source>
        <dbReference type="EMBL" id="KAI7802017.1"/>
    </source>
</evidence>
<name>A0A9W7TRA1_TRIRA</name>
<evidence type="ECO:0000313" key="3">
    <source>
        <dbReference type="Proteomes" id="UP001059041"/>
    </source>
</evidence>
<gene>
    <name evidence="2" type="ORF">IRJ41_021065</name>
</gene>
<dbReference type="AlphaFoldDB" id="A0A9W7TRA1"/>
<reference evidence="2" key="1">
    <citation type="submission" date="2021-02" db="EMBL/GenBank/DDBJ databases">
        <title>Comparative genomics reveals that relaxation of natural selection precedes convergent phenotypic evolution of cavefish.</title>
        <authorList>
            <person name="Peng Z."/>
        </authorList>
    </citation>
    <scope>NUCLEOTIDE SEQUENCE</scope>
    <source>
        <tissue evidence="2">Muscle</tissue>
    </source>
</reference>
<comment type="caution">
    <text evidence="2">The sequence shown here is derived from an EMBL/GenBank/DDBJ whole genome shotgun (WGS) entry which is preliminary data.</text>
</comment>
<keyword evidence="3" id="KW-1185">Reference proteome</keyword>
<dbReference type="Proteomes" id="UP001059041">
    <property type="component" value="Linkage Group LG13"/>
</dbReference>